<dbReference type="EMBL" id="CM001222">
    <property type="protein sequence ID" value="KEH25834.1"/>
    <property type="molecule type" value="Genomic_DNA"/>
</dbReference>
<keyword evidence="1" id="KW-1133">Transmembrane helix</keyword>
<gene>
    <name evidence="2" type="ordered locus">MTR_6g034960</name>
</gene>
<evidence type="ECO:0000313" key="2">
    <source>
        <dbReference type="EMBL" id="KEH25834.1"/>
    </source>
</evidence>
<proteinExistence type="predicted"/>
<keyword evidence="1 2" id="KW-0812">Transmembrane</keyword>
<keyword evidence="4" id="KW-1185">Reference proteome</keyword>
<organism evidence="2 4">
    <name type="scientific">Medicago truncatula</name>
    <name type="common">Barrel medic</name>
    <name type="synonym">Medicago tribuloides</name>
    <dbReference type="NCBI Taxonomy" id="3880"/>
    <lineage>
        <taxon>Eukaryota</taxon>
        <taxon>Viridiplantae</taxon>
        <taxon>Streptophyta</taxon>
        <taxon>Embryophyta</taxon>
        <taxon>Tracheophyta</taxon>
        <taxon>Spermatophyta</taxon>
        <taxon>Magnoliopsida</taxon>
        <taxon>eudicotyledons</taxon>
        <taxon>Gunneridae</taxon>
        <taxon>Pentapetalae</taxon>
        <taxon>rosids</taxon>
        <taxon>fabids</taxon>
        <taxon>Fabales</taxon>
        <taxon>Fabaceae</taxon>
        <taxon>Papilionoideae</taxon>
        <taxon>50 kb inversion clade</taxon>
        <taxon>NPAAA clade</taxon>
        <taxon>Hologalegina</taxon>
        <taxon>IRL clade</taxon>
        <taxon>Trifolieae</taxon>
        <taxon>Medicago</taxon>
    </lineage>
</organism>
<sequence length="128" mass="15306">MSKHYSNLLKLLDTSDFPVDFPAEKRLQKFLRIFLQFSSLKRRFMRILSPQEHPHFSPVLRTNGYKRDLSYLLYHALILIDLFLNHLLQMSIVESSTFKDPELNLDIFLKKEEEKGRKNINLHIVKFT</sequence>
<keyword evidence="1" id="KW-0472">Membrane</keyword>
<dbReference type="Proteomes" id="UP000002051">
    <property type="component" value="Chromosome 6"/>
</dbReference>
<evidence type="ECO:0000313" key="4">
    <source>
        <dbReference type="Proteomes" id="UP000002051"/>
    </source>
</evidence>
<reference evidence="3" key="3">
    <citation type="submission" date="2015-04" db="UniProtKB">
        <authorList>
            <consortium name="EnsemblPlants"/>
        </authorList>
    </citation>
    <scope>IDENTIFICATION</scope>
    <source>
        <strain evidence="3">cv. Jemalong A17</strain>
    </source>
</reference>
<dbReference type="HOGENOM" id="CLU_1962872_0_0_1"/>
<name>A0A072U7V1_MEDTR</name>
<reference evidence="2 4" key="2">
    <citation type="journal article" date="2014" name="BMC Genomics">
        <title>An improved genome release (version Mt4.0) for the model legume Medicago truncatula.</title>
        <authorList>
            <person name="Tang H."/>
            <person name="Krishnakumar V."/>
            <person name="Bidwell S."/>
            <person name="Rosen B."/>
            <person name="Chan A."/>
            <person name="Zhou S."/>
            <person name="Gentzbittel L."/>
            <person name="Childs K.L."/>
            <person name="Yandell M."/>
            <person name="Gundlach H."/>
            <person name="Mayer K.F."/>
            <person name="Schwartz D.C."/>
            <person name="Town C.D."/>
        </authorList>
    </citation>
    <scope>GENOME REANNOTATION</scope>
    <source>
        <strain evidence="2">A17</strain>
        <strain evidence="3 4">cv. Jemalong A17</strain>
    </source>
</reference>
<dbReference type="EnsemblPlants" id="KEH25834">
    <property type="protein sequence ID" value="KEH25834"/>
    <property type="gene ID" value="MTR_6g034960"/>
</dbReference>
<feature type="transmembrane region" description="Helical" evidence="1">
    <location>
        <begin position="71"/>
        <end position="88"/>
    </location>
</feature>
<evidence type="ECO:0000313" key="3">
    <source>
        <dbReference type="EnsemblPlants" id="KEH25834"/>
    </source>
</evidence>
<accession>A0A072U7V1</accession>
<dbReference type="AlphaFoldDB" id="A0A072U7V1"/>
<evidence type="ECO:0000256" key="1">
    <source>
        <dbReference type="SAM" id="Phobius"/>
    </source>
</evidence>
<protein>
    <submittedName>
        <fullName evidence="2">Transmembrane protein, putative</fullName>
    </submittedName>
</protein>
<reference evidence="2 4" key="1">
    <citation type="journal article" date="2011" name="Nature">
        <title>The Medicago genome provides insight into the evolution of rhizobial symbioses.</title>
        <authorList>
            <person name="Young N.D."/>
            <person name="Debelle F."/>
            <person name="Oldroyd G.E."/>
            <person name="Geurts R."/>
            <person name="Cannon S.B."/>
            <person name="Udvardi M.K."/>
            <person name="Benedito V.A."/>
            <person name="Mayer K.F."/>
            <person name="Gouzy J."/>
            <person name="Schoof H."/>
            <person name="Van de Peer Y."/>
            <person name="Proost S."/>
            <person name="Cook D.R."/>
            <person name="Meyers B.C."/>
            <person name="Spannagl M."/>
            <person name="Cheung F."/>
            <person name="De Mita S."/>
            <person name="Krishnakumar V."/>
            <person name="Gundlach H."/>
            <person name="Zhou S."/>
            <person name="Mudge J."/>
            <person name="Bharti A.K."/>
            <person name="Murray J.D."/>
            <person name="Naoumkina M.A."/>
            <person name="Rosen B."/>
            <person name="Silverstein K.A."/>
            <person name="Tang H."/>
            <person name="Rombauts S."/>
            <person name="Zhao P.X."/>
            <person name="Zhou P."/>
            <person name="Barbe V."/>
            <person name="Bardou P."/>
            <person name="Bechner M."/>
            <person name="Bellec A."/>
            <person name="Berger A."/>
            <person name="Berges H."/>
            <person name="Bidwell S."/>
            <person name="Bisseling T."/>
            <person name="Choisne N."/>
            <person name="Couloux A."/>
            <person name="Denny R."/>
            <person name="Deshpande S."/>
            <person name="Dai X."/>
            <person name="Doyle J.J."/>
            <person name="Dudez A.M."/>
            <person name="Farmer A.D."/>
            <person name="Fouteau S."/>
            <person name="Franken C."/>
            <person name="Gibelin C."/>
            <person name="Gish J."/>
            <person name="Goldstein S."/>
            <person name="Gonzalez A.J."/>
            <person name="Green P.J."/>
            <person name="Hallab A."/>
            <person name="Hartog M."/>
            <person name="Hua A."/>
            <person name="Humphray S.J."/>
            <person name="Jeong D.H."/>
            <person name="Jing Y."/>
            <person name="Jocker A."/>
            <person name="Kenton S.M."/>
            <person name="Kim D.J."/>
            <person name="Klee K."/>
            <person name="Lai H."/>
            <person name="Lang C."/>
            <person name="Lin S."/>
            <person name="Macmil S.L."/>
            <person name="Magdelenat G."/>
            <person name="Matthews L."/>
            <person name="McCorrison J."/>
            <person name="Monaghan E.L."/>
            <person name="Mun J.H."/>
            <person name="Najar F.Z."/>
            <person name="Nicholson C."/>
            <person name="Noirot C."/>
            <person name="O'Bleness M."/>
            <person name="Paule C.R."/>
            <person name="Poulain J."/>
            <person name="Prion F."/>
            <person name="Qin B."/>
            <person name="Qu C."/>
            <person name="Retzel E.F."/>
            <person name="Riddle C."/>
            <person name="Sallet E."/>
            <person name="Samain S."/>
            <person name="Samson N."/>
            <person name="Sanders I."/>
            <person name="Saurat O."/>
            <person name="Scarpelli C."/>
            <person name="Schiex T."/>
            <person name="Segurens B."/>
            <person name="Severin A.J."/>
            <person name="Sherrier D.J."/>
            <person name="Shi R."/>
            <person name="Sims S."/>
            <person name="Singer S.R."/>
            <person name="Sinharoy S."/>
            <person name="Sterck L."/>
            <person name="Viollet A."/>
            <person name="Wang B.B."/>
            <person name="Wang K."/>
            <person name="Wang M."/>
            <person name="Wang X."/>
            <person name="Warfsmann J."/>
            <person name="Weissenbach J."/>
            <person name="White D.D."/>
            <person name="White J.D."/>
            <person name="Wiley G.B."/>
            <person name="Wincker P."/>
            <person name="Xing Y."/>
            <person name="Yang L."/>
            <person name="Yao Z."/>
            <person name="Ying F."/>
            <person name="Zhai J."/>
            <person name="Zhou L."/>
            <person name="Zuber A."/>
            <person name="Denarie J."/>
            <person name="Dixon R.A."/>
            <person name="May G.D."/>
            <person name="Schwartz D.C."/>
            <person name="Rogers J."/>
            <person name="Quetier F."/>
            <person name="Town C.D."/>
            <person name="Roe B.A."/>
        </authorList>
    </citation>
    <scope>NUCLEOTIDE SEQUENCE [LARGE SCALE GENOMIC DNA]</scope>
    <source>
        <strain evidence="2">A17</strain>
        <strain evidence="3 4">cv. Jemalong A17</strain>
    </source>
</reference>